<dbReference type="Pfam" id="PF18139">
    <property type="entry name" value="LSDAT_euk"/>
    <property type="match status" value="1"/>
</dbReference>
<dbReference type="Proteomes" id="UP000681722">
    <property type="component" value="Unassembled WGS sequence"/>
</dbReference>
<evidence type="ECO:0000313" key="3">
    <source>
        <dbReference type="EMBL" id="CAF3820772.1"/>
    </source>
</evidence>
<feature type="domain" description="TRPM SLOG" evidence="1">
    <location>
        <begin position="46"/>
        <end position="291"/>
    </location>
</feature>
<evidence type="ECO:0000313" key="2">
    <source>
        <dbReference type="EMBL" id="CAF1051262.1"/>
    </source>
</evidence>
<comment type="caution">
    <text evidence="2">The sequence shown here is derived from an EMBL/GenBank/DDBJ whole genome shotgun (WGS) entry which is preliminary data.</text>
</comment>
<proteinExistence type="predicted"/>
<keyword evidence="4" id="KW-1185">Reference proteome</keyword>
<gene>
    <name evidence="2" type="ORF">GPM918_LOCUS16295</name>
    <name evidence="3" type="ORF">SRO942_LOCUS16295</name>
</gene>
<dbReference type="InterPro" id="IPR050927">
    <property type="entry name" value="TRPM"/>
</dbReference>
<dbReference type="PANTHER" id="PTHR13800">
    <property type="entry name" value="TRANSIENT RECEPTOR POTENTIAL CATION CHANNEL, SUBFAMILY M, MEMBER 6"/>
    <property type="match status" value="1"/>
</dbReference>
<evidence type="ECO:0000259" key="1">
    <source>
        <dbReference type="Pfam" id="PF18139"/>
    </source>
</evidence>
<dbReference type="InterPro" id="IPR041491">
    <property type="entry name" value="TRPM_SLOG"/>
</dbReference>
<dbReference type="EMBL" id="CAJNOQ010004253">
    <property type="protein sequence ID" value="CAF1051262.1"/>
    <property type="molecule type" value="Genomic_DNA"/>
</dbReference>
<sequence>MTTQDSYLSHGIGSIRRTAKRDKLYREVNAMSYGTIEFPDNRSKKAEFIRVSPDASINHVKELLFNGWSDSRPSLVISISGGAKEYIMQPKLAKAFRQGLLKVASSTGAWIVTGGSNTGIMKVIGEIVQLKPVSQLRSKPIKLIGIATWGCVTGVDRLDVHGETVRYPKYRGQKKGEAPLEPNHTNFIFVDDGGTKGFGGEIEFRSKLEQSISGMGVKSSREVQQLPSYEMRSNSQTQDASIPVPVVLLVIEGGPHTIKTIYEAVVQNNIPAILFEGTGRCCDCFAKVYHKYLIYKDQLTPPKDAKPKENSTPISEEEVKEILRAEVADFLIKFKGHNTDSTDYFQMIYECVHKKFKFLTIIGLNVNYDSEPDIDLVILNALLTASDYFESDEDKTYNYSQHKLEQLQLALDWDRVDIAKSYIMTNEQDWAKLHLNNLFLTSLDRNQIKFTELFLEHDFSLTNLFQNCDTLVSLYSALDTLPHSARYYRLLDVSLDDDDDDGDIGPNDKLHYIYKRYVKPLIGDFFEIDAVLGVEIMNDESNCCTGCIAKIKEKRKKRHHGANSLYQ</sequence>
<dbReference type="PANTHER" id="PTHR13800:SF1">
    <property type="entry name" value="TRANSIENT RECEPTOR POTENTIAL CATION CHANNEL TRPM"/>
    <property type="match status" value="1"/>
</dbReference>
<dbReference type="OrthoDB" id="10050890at2759"/>
<protein>
    <recommendedName>
        <fullName evidence="1">TRPM SLOG domain-containing protein</fullName>
    </recommendedName>
</protein>
<reference evidence="2" key="1">
    <citation type="submission" date="2021-02" db="EMBL/GenBank/DDBJ databases">
        <authorList>
            <person name="Nowell W R."/>
        </authorList>
    </citation>
    <scope>NUCLEOTIDE SEQUENCE</scope>
</reference>
<dbReference type="GO" id="GO:0005886">
    <property type="term" value="C:plasma membrane"/>
    <property type="evidence" value="ECO:0007669"/>
    <property type="project" value="TreeGrafter"/>
</dbReference>
<dbReference type="GO" id="GO:0005261">
    <property type="term" value="F:monoatomic cation channel activity"/>
    <property type="evidence" value="ECO:0007669"/>
    <property type="project" value="TreeGrafter"/>
</dbReference>
<organism evidence="2 4">
    <name type="scientific">Didymodactylos carnosus</name>
    <dbReference type="NCBI Taxonomy" id="1234261"/>
    <lineage>
        <taxon>Eukaryota</taxon>
        <taxon>Metazoa</taxon>
        <taxon>Spiralia</taxon>
        <taxon>Gnathifera</taxon>
        <taxon>Rotifera</taxon>
        <taxon>Eurotatoria</taxon>
        <taxon>Bdelloidea</taxon>
        <taxon>Philodinida</taxon>
        <taxon>Philodinidae</taxon>
        <taxon>Didymodactylos</taxon>
    </lineage>
</organism>
<dbReference type="EMBL" id="CAJOBC010004253">
    <property type="protein sequence ID" value="CAF3820772.1"/>
    <property type="molecule type" value="Genomic_DNA"/>
</dbReference>
<dbReference type="Proteomes" id="UP000663829">
    <property type="component" value="Unassembled WGS sequence"/>
</dbReference>
<name>A0A814KH16_9BILA</name>
<dbReference type="AlphaFoldDB" id="A0A814KH16"/>
<accession>A0A814KH16</accession>
<evidence type="ECO:0000313" key="4">
    <source>
        <dbReference type="Proteomes" id="UP000663829"/>
    </source>
</evidence>
<dbReference type="GO" id="GO:0030001">
    <property type="term" value="P:metal ion transport"/>
    <property type="evidence" value="ECO:0007669"/>
    <property type="project" value="TreeGrafter"/>
</dbReference>